<dbReference type="InterPro" id="IPR042099">
    <property type="entry name" value="ANL_N_sf"/>
</dbReference>
<organism evidence="5 6">
    <name type="scientific">Candidatus Thiomargarita nelsonii</name>
    <dbReference type="NCBI Taxonomy" id="1003181"/>
    <lineage>
        <taxon>Bacteria</taxon>
        <taxon>Pseudomonadati</taxon>
        <taxon>Pseudomonadota</taxon>
        <taxon>Gammaproteobacteria</taxon>
        <taxon>Thiotrichales</taxon>
        <taxon>Thiotrichaceae</taxon>
        <taxon>Thiomargarita</taxon>
    </lineage>
</organism>
<dbReference type="Pfam" id="PF00501">
    <property type="entry name" value="AMP-binding"/>
    <property type="match status" value="1"/>
</dbReference>
<dbReference type="PANTHER" id="PTHR43201:SF5">
    <property type="entry name" value="MEDIUM-CHAIN ACYL-COA LIGASE ACSF2, MITOCHONDRIAL"/>
    <property type="match status" value="1"/>
</dbReference>
<dbReference type="Proteomes" id="UP000076962">
    <property type="component" value="Unassembled WGS sequence"/>
</dbReference>
<dbReference type="SUPFAM" id="SSF56801">
    <property type="entry name" value="Acetyl-CoA synthetase-like"/>
    <property type="match status" value="1"/>
</dbReference>
<evidence type="ECO:0000259" key="3">
    <source>
        <dbReference type="Pfam" id="PF00501"/>
    </source>
</evidence>
<gene>
    <name evidence="5" type="ORF">THIOM_003231</name>
</gene>
<feature type="non-terminal residue" evidence="5">
    <location>
        <position position="1"/>
    </location>
</feature>
<dbReference type="PANTHER" id="PTHR43201">
    <property type="entry name" value="ACYL-COA SYNTHETASE"/>
    <property type="match status" value="1"/>
</dbReference>
<dbReference type="InterPro" id="IPR000873">
    <property type="entry name" value="AMP-dep_synth/lig_dom"/>
</dbReference>
<dbReference type="GO" id="GO:0006631">
    <property type="term" value="P:fatty acid metabolic process"/>
    <property type="evidence" value="ECO:0007669"/>
    <property type="project" value="TreeGrafter"/>
</dbReference>
<keyword evidence="6" id="KW-1185">Reference proteome</keyword>
<evidence type="ECO:0000256" key="2">
    <source>
        <dbReference type="ARBA" id="ARBA00022598"/>
    </source>
</evidence>
<comment type="caution">
    <text evidence="5">The sequence shown here is derived from an EMBL/GenBank/DDBJ whole genome shotgun (WGS) entry which is preliminary data.</text>
</comment>
<feature type="non-terminal residue" evidence="5">
    <location>
        <position position="209"/>
    </location>
</feature>
<feature type="domain" description="AMP-dependent synthetase/ligase" evidence="3">
    <location>
        <begin position="2"/>
        <end position="85"/>
    </location>
</feature>
<evidence type="ECO:0000313" key="6">
    <source>
        <dbReference type="Proteomes" id="UP000076962"/>
    </source>
</evidence>
<evidence type="ECO:0000256" key="1">
    <source>
        <dbReference type="ARBA" id="ARBA00006432"/>
    </source>
</evidence>
<keyword evidence="2" id="KW-0436">Ligase</keyword>
<comment type="similarity">
    <text evidence="1">Belongs to the ATP-dependent AMP-binding enzyme family.</text>
</comment>
<dbReference type="GO" id="GO:0031956">
    <property type="term" value="F:medium-chain fatty acid-CoA ligase activity"/>
    <property type="evidence" value="ECO:0007669"/>
    <property type="project" value="TreeGrafter"/>
</dbReference>
<dbReference type="Pfam" id="PF13193">
    <property type="entry name" value="AMP-binding_C"/>
    <property type="match status" value="1"/>
</dbReference>
<accession>A0A176RZA0</accession>
<evidence type="ECO:0000259" key="4">
    <source>
        <dbReference type="Pfam" id="PF13193"/>
    </source>
</evidence>
<reference evidence="5 6" key="1">
    <citation type="submission" date="2016-05" db="EMBL/GenBank/DDBJ databases">
        <title>Single-cell genome of chain-forming Candidatus Thiomargarita nelsonii and comparison to other large sulfur-oxidizing bacteria.</title>
        <authorList>
            <person name="Winkel M."/>
            <person name="Salman V."/>
            <person name="Woyke T."/>
            <person name="Schulz-Vogt H."/>
            <person name="Richter M."/>
            <person name="Flood B."/>
            <person name="Bailey J."/>
            <person name="Amann R."/>
            <person name="Mussmann M."/>
        </authorList>
    </citation>
    <scope>NUCLEOTIDE SEQUENCE [LARGE SCALE GENOMIC DNA]</scope>
    <source>
        <strain evidence="5 6">THI036</strain>
    </source>
</reference>
<dbReference type="EMBL" id="LUTY01001934">
    <property type="protein sequence ID" value="OAD21019.1"/>
    <property type="molecule type" value="Genomic_DNA"/>
</dbReference>
<dbReference type="Gene3D" id="3.30.300.30">
    <property type="match status" value="1"/>
</dbReference>
<dbReference type="InterPro" id="IPR025110">
    <property type="entry name" value="AMP-bd_C"/>
</dbReference>
<dbReference type="Gene3D" id="3.40.50.12780">
    <property type="entry name" value="N-terminal domain of ligase-like"/>
    <property type="match status" value="1"/>
</dbReference>
<evidence type="ECO:0000313" key="5">
    <source>
        <dbReference type="EMBL" id="OAD21019.1"/>
    </source>
</evidence>
<sequence>SAALPPQVLADLENVFNAPVIEAYGMTEASHQMASNPLPPLSRKPGSVGVAAGPEIAIMDEAGHLLSSGTLGEIVIRGANVTRGYENNPKANQSAFTNGWFRTGDQGYLDSDGYLFITGRLKEIINRGGEKISPREVDEILMDHPAVAQVVTFAMPHPQLGEEIAAAVVLHENATATTKDIQAFAAARLADFKVPRKIIILDEIPKGPT</sequence>
<feature type="domain" description="AMP-binding enzyme C-terminal" evidence="4">
    <location>
        <begin position="136"/>
        <end position="206"/>
    </location>
</feature>
<protein>
    <submittedName>
        <fullName evidence="5">Peroxisomal-coenzyme A synthetase</fullName>
    </submittedName>
</protein>
<proteinExistence type="inferred from homology"/>
<dbReference type="AlphaFoldDB" id="A0A176RZA0"/>
<name>A0A176RZA0_9GAMM</name>
<dbReference type="InterPro" id="IPR045851">
    <property type="entry name" value="AMP-bd_C_sf"/>
</dbReference>